<reference evidence="1" key="1">
    <citation type="submission" date="2023-07" db="EMBL/GenBank/DDBJ databases">
        <title>Sorghum-associated microbial communities from plants grown in Nebraska, USA.</title>
        <authorList>
            <person name="Schachtman D."/>
        </authorList>
    </citation>
    <scope>NUCLEOTIDE SEQUENCE</scope>
    <source>
        <strain evidence="1">DS3754</strain>
    </source>
</reference>
<organism evidence="1 2">
    <name type="scientific">Variovorax boronicumulans</name>
    <dbReference type="NCBI Taxonomy" id="436515"/>
    <lineage>
        <taxon>Bacteria</taxon>
        <taxon>Pseudomonadati</taxon>
        <taxon>Pseudomonadota</taxon>
        <taxon>Betaproteobacteria</taxon>
        <taxon>Burkholderiales</taxon>
        <taxon>Comamonadaceae</taxon>
        <taxon>Variovorax</taxon>
    </lineage>
</organism>
<dbReference type="EMBL" id="JAUSRD010000027">
    <property type="protein sequence ID" value="MDP9897424.1"/>
    <property type="molecule type" value="Genomic_DNA"/>
</dbReference>
<dbReference type="Proteomes" id="UP001242045">
    <property type="component" value="Unassembled WGS sequence"/>
</dbReference>
<accession>A0AAW8DAU0</accession>
<gene>
    <name evidence="1" type="ORF">J2W31_006568</name>
</gene>
<evidence type="ECO:0000313" key="1">
    <source>
        <dbReference type="EMBL" id="MDP9897424.1"/>
    </source>
</evidence>
<dbReference type="RefSeq" id="WP_307687357.1">
    <property type="nucleotide sequence ID" value="NZ_JAUSRD010000027.1"/>
</dbReference>
<comment type="caution">
    <text evidence="1">The sequence shown here is derived from an EMBL/GenBank/DDBJ whole genome shotgun (WGS) entry which is preliminary data.</text>
</comment>
<evidence type="ECO:0000313" key="2">
    <source>
        <dbReference type="Proteomes" id="UP001242045"/>
    </source>
</evidence>
<protein>
    <submittedName>
        <fullName evidence="1">Uncharacterized protein</fullName>
    </submittedName>
</protein>
<name>A0AAW8DAU0_9BURK</name>
<dbReference type="AlphaFoldDB" id="A0AAW8DAU0"/>
<sequence length="72" mass="8097">MPNAAYLRLPDFARDAVDRLQHDNALRTVDQLNALLDAYAKTHGAKCRASTRRNAYAVAARCFLMPPWPVAR</sequence>
<proteinExistence type="predicted"/>